<dbReference type="Proteomes" id="UP000023152">
    <property type="component" value="Unassembled WGS sequence"/>
</dbReference>
<keyword evidence="2" id="KW-1133">Transmembrane helix</keyword>
<feature type="transmembrane region" description="Helical" evidence="2">
    <location>
        <begin position="25"/>
        <end position="47"/>
    </location>
</feature>
<feature type="non-terminal residue" evidence="3">
    <location>
        <position position="237"/>
    </location>
</feature>
<dbReference type="AlphaFoldDB" id="X6LG99"/>
<evidence type="ECO:0000256" key="2">
    <source>
        <dbReference type="SAM" id="Phobius"/>
    </source>
</evidence>
<sequence length="237" mass="28158">MTQNVFECFSVTEIMLLFYLQEKHFIVCLSLNTFCFVFLCCLSFVGYGDSLFFLFSNAAPAFLKEILYSSTNTVIGEFLTKSFLQDCKHITQCEMFMQLNFQKKFYFSLLQKKRREQKGKKRYQKKKYVSSLTDEQKNELVKTSADLTAERNLKRLELRLEEALDQRNQATEVIKNLAKENEEMKMENEELKSMVHMKEHDLKLLTKDNALLNELYEEEKIKYEAELLKLEKLKQDM</sequence>
<keyword evidence="1" id="KW-0175">Coiled coil</keyword>
<accession>X6LG99</accession>
<proteinExistence type="predicted"/>
<reference evidence="3 4" key="1">
    <citation type="journal article" date="2013" name="Curr. Biol.">
        <title>The Genome of the Foraminiferan Reticulomyxa filosa.</title>
        <authorList>
            <person name="Glockner G."/>
            <person name="Hulsmann N."/>
            <person name="Schleicher M."/>
            <person name="Noegel A.A."/>
            <person name="Eichinger L."/>
            <person name="Gallinger C."/>
            <person name="Pawlowski J."/>
            <person name="Sierra R."/>
            <person name="Euteneuer U."/>
            <person name="Pillet L."/>
            <person name="Moustafa A."/>
            <person name="Platzer M."/>
            <person name="Groth M."/>
            <person name="Szafranski K."/>
            <person name="Schliwa M."/>
        </authorList>
    </citation>
    <scope>NUCLEOTIDE SEQUENCE [LARGE SCALE GENOMIC DNA]</scope>
</reference>
<gene>
    <name evidence="3" type="ORF">RFI_37713</name>
</gene>
<feature type="coiled-coil region" evidence="1">
    <location>
        <begin position="146"/>
        <end position="236"/>
    </location>
</feature>
<evidence type="ECO:0000313" key="4">
    <source>
        <dbReference type="Proteomes" id="UP000023152"/>
    </source>
</evidence>
<comment type="caution">
    <text evidence="3">The sequence shown here is derived from an EMBL/GenBank/DDBJ whole genome shotgun (WGS) entry which is preliminary data.</text>
</comment>
<keyword evidence="2" id="KW-0472">Membrane</keyword>
<evidence type="ECO:0000313" key="3">
    <source>
        <dbReference type="EMBL" id="ETN99754.1"/>
    </source>
</evidence>
<evidence type="ECO:0000256" key="1">
    <source>
        <dbReference type="SAM" id="Coils"/>
    </source>
</evidence>
<keyword evidence="4" id="KW-1185">Reference proteome</keyword>
<keyword evidence="2" id="KW-0812">Transmembrane</keyword>
<name>X6LG99_RETFI</name>
<protein>
    <submittedName>
        <fullName evidence="3">GTPase</fullName>
    </submittedName>
</protein>
<organism evidence="3 4">
    <name type="scientific">Reticulomyxa filosa</name>
    <dbReference type="NCBI Taxonomy" id="46433"/>
    <lineage>
        <taxon>Eukaryota</taxon>
        <taxon>Sar</taxon>
        <taxon>Rhizaria</taxon>
        <taxon>Retaria</taxon>
        <taxon>Foraminifera</taxon>
        <taxon>Monothalamids</taxon>
        <taxon>Reticulomyxidae</taxon>
        <taxon>Reticulomyxa</taxon>
    </lineage>
</organism>
<dbReference type="EMBL" id="ASPP01043012">
    <property type="protein sequence ID" value="ETN99754.1"/>
    <property type="molecule type" value="Genomic_DNA"/>
</dbReference>